<dbReference type="Pfam" id="PF12765">
    <property type="entry name" value="Cohesin_HEAT"/>
    <property type="match status" value="1"/>
</dbReference>
<feature type="compositionally biased region" description="Low complexity" evidence="7">
    <location>
        <begin position="131"/>
        <end position="142"/>
    </location>
</feature>
<dbReference type="EMBL" id="QEAO01000052">
    <property type="protein sequence ID" value="TPX31018.1"/>
    <property type="molecule type" value="Genomic_DNA"/>
</dbReference>
<gene>
    <name evidence="9" type="ORF">SmJEL517_g05582</name>
</gene>
<dbReference type="GO" id="GO:0090694">
    <property type="term" value="C:Scc2-Scc4 cohesin loading complex"/>
    <property type="evidence" value="ECO:0007669"/>
    <property type="project" value="TreeGrafter"/>
</dbReference>
<comment type="caution">
    <text evidence="9">The sequence shown here is derived from an EMBL/GenBank/DDBJ whole genome shotgun (WGS) entry which is preliminary data.</text>
</comment>
<dbReference type="InterPro" id="IPR026003">
    <property type="entry name" value="Cohesin_HEAT"/>
</dbReference>
<dbReference type="SUPFAM" id="SSF48371">
    <property type="entry name" value="ARM repeat"/>
    <property type="match status" value="1"/>
</dbReference>
<reference evidence="9 10" key="1">
    <citation type="journal article" date="2019" name="Sci. Rep.">
        <title>Comparative genomics of chytrid fungi reveal insights into the obligate biotrophic and pathogenic lifestyle of Synchytrium endobioticum.</title>
        <authorList>
            <person name="van de Vossenberg B.T.L.H."/>
            <person name="Warris S."/>
            <person name="Nguyen H.D.T."/>
            <person name="van Gent-Pelzer M.P.E."/>
            <person name="Joly D.L."/>
            <person name="van de Geest H.C."/>
            <person name="Bonants P.J.M."/>
            <person name="Smith D.S."/>
            <person name="Levesque C.A."/>
            <person name="van der Lee T.A.J."/>
        </authorList>
    </citation>
    <scope>NUCLEOTIDE SEQUENCE [LARGE SCALE GENOMIC DNA]</scope>
    <source>
        <strain evidence="9 10">JEL517</strain>
    </source>
</reference>
<feature type="region of interest" description="Disordered" evidence="7">
    <location>
        <begin position="1617"/>
        <end position="1691"/>
    </location>
</feature>
<dbReference type="GeneID" id="42006805"/>
<accession>A0A507BUR2</accession>
<feature type="domain" description="Sister chromatid cohesion C-terminal" evidence="8">
    <location>
        <begin position="1314"/>
        <end position="1484"/>
    </location>
</feature>
<dbReference type="InterPro" id="IPR011989">
    <property type="entry name" value="ARM-like"/>
</dbReference>
<dbReference type="GO" id="GO:0003682">
    <property type="term" value="F:chromatin binding"/>
    <property type="evidence" value="ECO:0007669"/>
    <property type="project" value="TreeGrafter"/>
</dbReference>
<dbReference type="GO" id="GO:0140588">
    <property type="term" value="P:chromatin looping"/>
    <property type="evidence" value="ECO:0007669"/>
    <property type="project" value="InterPro"/>
</dbReference>
<evidence type="ECO:0000259" key="8">
    <source>
        <dbReference type="Pfam" id="PF12830"/>
    </source>
</evidence>
<evidence type="ECO:0000313" key="9">
    <source>
        <dbReference type="EMBL" id="TPX31018.1"/>
    </source>
</evidence>
<keyword evidence="10" id="KW-1185">Reference proteome</keyword>
<dbReference type="GO" id="GO:0061775">
    <property type="term" value="F:cohesin loader activity"/>
    <property type="evidence" value="ECO:0007669"/>
    <property type="project" value="InterPro"/>
</dbReference>
<dbReference type="GO" id="GO:0010468">
    <property type="term" value="P:regulation of gene expression"/>
    <property type="evidence" value="ECO:0007669"/>
    <property type="project" value="InterPro"/>
</dbReference>
<evidence type="ECO:0000256" key="3">
    <source>
        <dbReference type="ARBA" id="ARBA00022737"/>
    </source>
</evidence>
<evidence type="ECO:0000256" key="7">
    <source>
        <dbReference type="SAM" id="MobiDB-lite"/>
    </source>
</evidence>
<dbReference type="GO" id="GO:1990414">
    <property type="term" value="P:replication-born double-strand break repair via sister chromatid exchange"/>
    <property type="evidence" value="ECO:0007669"/>
    <property type="project" value="TreeGrafter"/>
</dbReference>
<dbReference type="OrthoDB" id="418242at2759"/>
<protein>
    <recommendedName>
        <fullName evidence="6">Sister chromatid cohesion protein</fullName>
    </recommendedName>
</protein>
<evidence type="ECO:0000256" key="1">
    <source>
        <dbReference type="ARBA" id="ARBA00004123"/>
    </source>
</evidence>
<name>A0A507BUR2_9FUNG</name>
<evidence type="ECO:0000313" key="10">
    <source>
        <dbReference type="Proteomes" id="UP000319731"/>
    </source>
</evidence>
<dbReference type="STRING" id="1806994.A0A507BUR2"/>
<proteinExistence type="inferred from homology"/>
<comment type="subcellular location">
    <subcellularLocation>
        <location evidence="1 6">Nucleus</location>
    </subcellularLocation>
</comment>
<dbReference type="InterPro" id="IPR033031">
    <property type="entry name" value="Scc2/Nipped-B"/>
</dbReference>
<dbReference type="Proteomes" id="UP000319731">
    <property type="component" value="Unassembled WGS sequence"/>
</dbReference>
<comment type="similarity">
    <text evidence="2 6">Belongs to the SCC2/Nipped-B family.</text>
</comment>
<keyword evidence="3 6" id="KW-0677">Repeat</keyword>
<dbReference type="InterPro" id="IPR016024">
    <property type="entry name" value="ARM-type_fold"/>
</dbReference>
<keyword evidence="4 6" id="KW-0539">Nucleus</keyword>
<evidence type="ECO:0000256" key="6">
    <source>
        <dbReference type="RuleBase" id="RU364107"/>
    </source>
</evidence>
<evidence type="ECO:0000256" key="4">
    <source>
        <dbReference type="ARBA" id="ARBA00023242"/>
    </source>
</evidence>
<sequence length="1691" mass="186669">MSDQEWNPGIMSKQGVTSLASSVSDLSQLTKLFPSFSIICEPTVTVPTSQNYVVVVPSVTKVVPLRPDFFDSSYSHSGNESLQNDSKEKSAYVALEATTKEIYDAYIAKVQSDRKRTITERVITPPPPSSPAAAQYASSPSSKQLRQQYMPLTLDADYSNSPTVKRSRADEVLRDTSKLKRRRTLDADSKSWQSSLKKCATIIPELLREYESKSDASEVFEDSLLSKTVLSKLCRAMTRVIDASKLAKLVDTLDENSIEVLVQILAARIRDAEHIDVGIKTIAKQSSEKSSESEDNSDIMDAATKKLHRAAAGLEAGCLYLSILCGGKVESEGIIPNSLYSEDLIRAVVNMAKNQIADTLYAVIELVSRKALPLTASFETKMAGICTCCAEVLGRFANLLVNLKLDDIVIGSAIAAAHSTFMLDGVDDVDENVTSFVASLNLDSLQMMALKLLKAIYADFPSHRRDILENVTTSFTQQTSNPKAPRRYRLSNGKKIHVISALVLQLVQSYASSAKAIASLQEVVGIKSSNALQHVTNDAEIEMDLDVPVSPLKALLQSPQKATGFSSKSRKSGSLIPDADLVESSVCVKVAKVARKLFIIPANTAARTILHFFVTKCSSSALETDKDKIEKTKRTKEALTTEKEYSAVFDVFLQDVWTTLETAEWPGATIQILDKKQSSAADQSHALDKLAHLACRLGSLISKQTESQTDTQLLDHQKQIIAYLHDQQNDDYSVAAQSWMVTWMSSLPYIVKNGTCDVATADDLCLSYCHLLTSPSMESKESYDKISASDVALLLQDALVSMPPYSSYEIYVKRILSCLDSDLAGVKAKALRALGLVAASDRRILTNPNVTNAMQAKLTDPSPAVRDAALEFLGKQICSSSDITVLRHYYPIVQARMLDVALVVRKRMLKLARDMFNQLLQLEVRTDLDQEILVGIGMHLLTRLDDSEESVQEASVKTLLEMWLNPLHNTKTYSAVSLPIRKEISDRIMLIRQTVVLTRHTESAFSELLKQLFNKKKSTSKSVQQLDGALKMLNECLFEKLMTEMVNADYDSSRKSLVLLSSVSQYSSAGLITQAGALSSYLSGESAKADQRIPTLILSVLANVSPYLVDPDAKSMTLLEVELTSLLSKSNSQAIVEGAARCLSILVQRITSNYDRLVFPLARTIEMMQDVLGKLSKQLPARADPLSITQIRRAAMGYDTVTKAVYVPLLKLAVSGIPELDRAGFVALSRLFIVKPRLMQAEQSRNLIDVTFASKDPGIKIQLLRFLLEFLQIEAERFQAPTENINNKGGEVSQGGMVSALIGNHDEMTDYGVSSWLMQTYAENVITCLLDGGETLLVPAFEVIAITVKQGLVHPLFCVPALAAMQSCKESDIRDRAHVLHKELAVKHSSMMGAKNLDCVKTVFDYQTKAGPSDSVPLAMFYTVIQSLKKSVRNDFLKALVAVFDSKTDVEVSIPFFRFVAENLASLPFKTMEEVVFVVTYANRLLGITAESDLKWIESHVSGEEQSELQVQRQDRLTEVATSSLSMGMLLLAKIHLETAYRVTHATSVKDGPRNSEHPLTTLAMTPFNWNRLKYACQPMTNAAEMQEHCLQFQSLMTEDHMPSDEVSQEVGMDVDLPAEPLDVPDEPQPPPGKKRKRVSLEPKQTRRPPVSKSRKSMPASPVASKPKKKRKSKAAESDFESDEEDENYTQ</sequence>
<evidence type="ECO:0000256" key="5">
    <source>
        <dbReference type="ARBA" id="ARBA00023306"/>
    </source>
</evidence>
<dbReference type="RefSeq" id="XP_031022548.1">
    <property type="nucleotide sequence ID" value="XM_031171508.1"/>
</dbReference>
<evidence type="ECO:0000256" key="2">
    <source>
        <dbReference type="ARBA" id="ARBA00009252"/>
    </source>
</evidence>
<dbReference type="PANTHER" id="PTHR21704">
    <property type="entry name" value="NIPPED-B-LIKE PROTEIN DELANGIN SCC2-RELATED"/>
    <property type="match status" value="1"/>
</dbReference>
<dbReference type="Gene3D" id="1.25.10.10">
    <property type="entry name" value="Leucine-rich Repeat Variant"/>
    <property type="match status" value="1"/>
</dbReference>
<feature type="region of interest" description="Disordered" evidence="7">
    <location>
        <begin position="119"/>
        <end position="142"/>
    </location>
</feature>
<dbReference type="Pfam" id="PF12830">
    <property type="entry name" value="Nipped-B_C"/>
    <property type="match status" value="1"/>
</dbReference>
<dbReference type="GO" id="GO:0071169">
    <property type="term" value="P:establishment of protein localization to chromatin"/>
    <property type="evidence" value="ECO:0007669"/>
    <property type="project" value="TreeGrafter"/>
</dbReference>
<dbReference type="InterPro" id="IPR024986">
    <property type="entry name" value="Nipped-B_C"/>
</dbReference>
<keyword evidence="5 6" id="KW-0131">Cell cycle</keyword>
<dbReference type="PANTHER" id="PTHR21704:SF18">
    <property type="entry name" value="NIPPED-B-LIKE PROTEIN"/>
    <property type="match status" value="1"/>
</dbReference>
<organism evidence="9 10">
    <name type="scientific">Synchytrium microbalum</name>
    <dbReference type="NCBI Taxonomy" id="1806994"/>
    <lineage>
        <taxon>Eukaryota</taxon>
        <taxon>Fungi</taxon>
        <taxon>Fungi incertae sedis</taxon>
        <taxon>Chytridiomycota</taxon>
        <taxon>Chytridiomycota incertae sedis</taxon>
        <taxon>Chytridiomycetes</taxon>
        <taxon>Synchytriales</taxon>
        <taxon>Synchytriaceae</taxon>
        <taxon>Synchytrium</taxon>
    </lineage>
</organism>
<feature type="compositionally biased region" description="Acidic residues" evidence="7">
    <location>
        <begin position="1678"/>
        <end position="1691"/>
    </location>
</feature>
<dbReference type="GO" id="GO:0034087">
    <property type="term" value="P:establishment of mitotic sister chromatid cohesion"/>
    <property type="evidence" value="ECO:0007669"/>
    <property type="project" value="TreeGrafter"/>
</dbReference>